<name>A0A1Y1YY53_9FUNG</name>
<dbReference type="Proteomes" id="UP000193498">
    <property type="component" value="Unassembled WGS sequence"/>
</dbReference>
<dbReference type="FunCoup" id="A0A1Y1YY53">
    <property type="interactions" value="579"/>
</dbReference>
<dbReference type="AlphaFoldDB" id="A0A1Y1YY53"/>
<evidence type="ECO:0000256" key="3">
    <source>
        <dbReference type="ARBA" id="ARBA00022989"/>
    </source>
</evidence>
<reference evidence="7 8" key="1">
    <citation type="submission" date="2016-07" db="EMBL/GenBank/DDBJ databases">
        <title>Pervasive Adenine N6-methylation of Active Genes in Fungi.</title>
        <authorList>
            <consortium name="DOE Joint Genome Institute"/>
            <person name="Mondo S.J."/>
            <person name="Dannebaum R.O."/>
            <person name="Kuo R.C."/>
            <person name="Labutti K."/>
            <person name="Haridas S."/>
            <person name="Kuo A."/>
            <person name="Salamov A."/>
            <person name="Ahrendt S.R."/>
            <person name="Lipzen A."/>
            <person name="Sullivan W."/>
            <person name="Andreopoulos W.B."/>
            <person name="Clum A."/>
            <person name="Lindquist E."/>
            <person name="Daum C."/>
            <person name="Ramamoorthy G.K."/>
            <person name="Gryganskyi A."/>
            <person name="Culley D."/>
            <person name="Magnuson J.K."/>
            <person name="James T.Y."/>
            <person name="O'Malley M.A."/>
            <person name="Stajich J.E."/>
            <person name="Spatafora J.W."/>
            <person name="Visel A."/>
            <person name="Grigoriev I.V."/>
        </authorList>
    </citation>
    <scope>NUCLEOTIDE SEQUENCE [LARGE SCALE GENOMIC DNA]</scope>
    <source>
        <strain evidence="7 8">CBS 931.73</strain>
    </source>
</reference>
<feature type="transmembrane region" description="Helical" evidence="5">
    <location>
        <begin position="100"/>
        <end position="121"/>
    </location>
</feature>
<dbReference type="EMBL" id="MCFE01000052">
    <property type="protein sequence ID" value="ORY02876.1"/>
    <property type="molecule type" value="Genomic_DNA"/>
</dbReference>
<comment type="subcellular location">
    <subcellularLocation>
        <location evidence="1">Membrane</location>
        <topology evidence="1">Multi-pass membrane protein</topology>
    </subcellularLocation>
</comment>
<dbReference type="InterPro" id="IPR037185">
    <property type="entry name" value="EmrE-like"/>
</dbReference>
<feature type="transmembrane region" description="Helical" evidence="5">
    <location>
        <begin position="168"/>
        <end position="187"/>
    </location>
</feature>
<evidence type="ECO:0000256" key="2">
    <source>
        <dbReference type="ARBA" id="ARBA00022692"/>
    </source>
</evidence>
<comment type="caution">
    <text evidence="7">The sequence shown here is derived from an EMBL/GenBank/DDBJ whole genome shotgun (WGS) entry which is preliminary data.</text>
</comment>
<evidence type="ECO:0000256" key="5">
    <source>
        <dbReference type="SAM" id="Phobius"/>
    </source>
</evidence>
<keyword evidence="4 5" id="KW-0472">Membrane</keyword>
<evidence type="ECO:0000256" key="4">
    <source>
        <dbReference type="ARBA" id="ARBA00023136"/>
    </source>
</evidence>
<protein>
    <submittedName>
        <fullName evidence="7">TPT-domain-containing protein</fullName>
    </submittedName>
</protein>
<feature type="transmembrane region" description="Helical" evidence="5">
    <location>
        <begin position="133"/>
        <end position="156"/>
    </location>
</feature>
<dbReference type="Pfam" id="PF03151">
    <property type="entry name" value="TPT"/>
    <property type="match status" value="1"/>
</dbReference>
<sequence length="417" mass="46658">MYLASKTISSLPTVTADGLLGTESGGFFNNTRRHRSKRSDPSPQINFLPSSAAENVYSFLPSIKLTSTVKFCLYCLLWYSTSSITNNIGKSILTQFSYPVTLTFVQFGLVATFALVISHFFGTAKIHPPTKEIILPTIPISLFAIGGHVFSSVALSQVPVSVVHTIKALAPLFTVLLHKILYGASYSTGVYFSLLPLTVGVMLAFTFQLNVSITGFIYALISCIIFVVQNMLSKKVLSKDTKKLDKLNILFYSTICSFILMFPLWIYSEGFQLLFGEVHTGRMVISTYQLLFDFLLNGLTHYGQIMSSITVLSLTTTVTYSIASLFKRVFVIVSAIIWFRQPVSVMQMIGFSLTFFGLYLYDKAKTNKSVETQEMHTKSILPTFSSSDKPSPQFKPSWWQVHPQDFKSRRIPHSKPE</sequence>
<gene>
    <name evidence="7" type="ORF">K493DRAFT_254521</name>
</gene>
<evidence type="ECO:0000256" key="1">
    <source>
        <dbReference type="ARBA" id="ARBA00004141"/>
    </source>
</evidence>
<accession>A0A1Y1YY53</accession>
<dbReference type="SUPFAM" id="SSF103481">
    <property type="entry name" value="Multidrug resistance efflux transporter EmrE"/>
    <property type="match status" value="1"/>
</dbReference>
<evidence type="ECO:0000259" key="6">
    <source>
        <dbReference type="Pfam" id="PF03151"/>
    </source>
</evidence>
<dbReference type="PANTHER" id="PTHR11132">
    <property type="entry name" value="SOLUTE CARRIER FAMILY 35"/>
    <property type="match status" value="1"/>
</dbReference>
<feature type="transmembrane region" description="Helical" evidence="5">
    <location>
        <begin position="249"/>
        <end position="268"/>
    </location>
</feature>
<proteinExistence type="predicted"/>
<keyword evidence="2 5" id="KW-0812">Transmembrane</keyword>
<keyword evidence="8" id="KW-1185">Reference proteome</keyword>
<evidence type="ECO:0000313" key="8">
    <source>
        <dbReference type="Proteomes" id="UP000193498"/>
    </source>
</evidence>
<keyword evidence="3 5" id="KW-1133">Transmembrane helix</keyword>
<feature type="transmembrane region" description="Helical" evidence="5">
    <location>
        <begin position="207"/>
        <end position="228"/>
    </location>
</feature>
<dbReference type="OrthoDB" id="1588579at2759"/>
<dbReference type="STRING" id="1314790.A0A1Y1YY53"/>
<feature type="transmembrane region" description="Helical" evidence="5">
    <location>
        <begin position="311"/>
        <end position="339"/>
    </location>
</feature>
<feature type="domain" description="Sugar phosphate transporter" evidence="6">
    <location>
        <begin position="70"/>
        <end position="361"/>
    </location>
</feature>
<dbReference type="InterPro" id="IPR050186">
    <property type="entry name" value="TPT_transporter"/>
</dbReference>
<evidence type="ECO:0000313" key="7">
    <source>
        <dbReference type="EMBL" id="ORY02876.1"/>
    </source>
</evidence>
<organism evidence="7 8">
    <name type="scientific">Basidiobolus meristosporus CBS 931.73</name>
    <dbReference type="NCBI Taxonomy" id="1314790"/>
    <lineage>
        <taxon>Eukaryota</taxon>
        <taxon>Fungi</taxon>
        <taxon>Fungi incertae sedis</taxon>
        <taxon>Zoopagomycota</taxon>
        <taxon>Entomophthoromycotina</taxon>
        <taxon>Basidiobolomycetes</taxon>
        <taxon>Basidiobolales</taxon>
        <taxon>Basidiobolaceae</taxon>
        <taxon>Basidiobolus</taxon>
    </lineage>
</organism>
<dbReference type="GO" id="GO:0016020">
    <property type="term" value="C:membrane"/>
    <property type="evidence" value="ECO:0007669"/>
    <property type="project" value="UniProtKB-SubCell"/>
</dbReference>
<dbReference type="InParanoid" id="A0A1Y1YY53"/>
<dbReference type="InterPro" id="IPR004853">
    <property type="entry name" value="Sugar_P_trans_dom"/>
</dbReference>